<dbReference type="CDD" id="cd01672">
    <property type="entry name" value="TMPK"/>
    <property type="match status" value="1"/>
</dbReference>
<comment type="similarity">
    <text evidence="1 11">Belongs to the thymidylate kinase family.</text>
</comment>
<keyword evidence="4 11" id="KW-0808">Transferase</keyword>
<dbReference type="AlphaFoldDB" id="A0A7C4TIK8"/>
<keyword evidence="8 11" id="KW-0067">ATP-binding</keyword>
<dbReference type="InterPro" id="IPR027417">
    <property type="entry name" value="P-loop_NTPase"/>
</dbReference>
<dbReference type="PANTHER" id="PTHR10344:SF4">
    <property type="entry name" value="UMP-CMP KINASE 2, MITOCHONDRIAL"/>
    <property type="match status" value="1"/>
</dbReference>
<feature type="binding site" evidence="11">
    <location>
        <begin position="11"/>
        <end position="18"/>
    </location>
    <ligand>
        <name>ATP</name>
        <dbReference type="ChEBI" id="CHEBI:30616"/>
    </ligand>
</feature>
<evidence type="ECO:0000256" key="6">
    <source>
        <dbReference type="ARBA" id="ARBA00022741"/>
    </source>
</evidence>
<feature type="domain" description="Thymidylate kinase-like" evidence="12">
    <location>
        <begin position="9"/>
        <end position="194"/>
    </location>
</feature>
<keyword evidence="6 11" id="KW-0547">Nucleotide-binding</keyword>
<proteinExistence type="inferred from homology"/>
<dbReference type="Gene3D" id="3.40.50.300">
    <property type="entry name" value="P-loop containing nucleotide triphosphate hydrolases"/>
    <property type="match status" value="1"/>
</dbReference>
<dbReference type="GO" id="GO:0006227">
    <property type="term" value="P:dUDP biosynthetic process"/>
    <property type="evidence" value="ECO:0007669"/>
    <property type="project" value="TreeGrafter"/>
</dbReference>
<comment type="catalytic activity">
    <reaction evidence="9 11">
        <text>dTMP + ATP = dTDP + ADP</text>
        <dbReference type="Rhea" id="RHEA:13517"/>
        <dbReference type="ChEBI" id="CHEBI:30616"/>
        <dbReference type="ChEBI" id="CHEBI:58369"/>
        <dbReference type="ChEBI" id="CHEBI:63528"/>
        <dbReference type="ChEBI" id="CHEBI:456216"/>
        <dbReference type="EC" id="2.7.4.9"/>
    </reaction>
</comment>
<dbReference type="GO" id="GO:0006235">
    <property type="term" value="P:dTTP biosynthetic process"/>
    <property type="evidence" value="ECO:0007669"/>
    <property type="project" value="UniProtKB-UniRule"/>
</dbReference>
<name>A0A7C4TIK8_UNCW3</name>
<dbReference type="GO" id="GO:0005829">
    <property type="term" value="C:cytosol"/>
    <property type="evidence" value="ECO:0007669"/>
    <property type="project" value="TreeGrafter"/>
</dbReference>
<dbReference type="Pfam" id="PF02223">
    <property type="entry name" value="Thymidylate_kin"/>
    <property type="match status" value="1"/>
</dbReference>
<evidence type="ECO:0000256" key="9">
    <source>
        <dbReference type="ARBA" id="ARBA00048743"/>
    </source>
</evidence>
<sequence>MNRGLFITFEGVEGSGKTTQARLLAQWLEKEGLPFILVREPGGTLVSEKIREILLSTQNNIHPRCEVLLFLAARSQLVYEKILNAIREKKIVIADRFSDSTFAYQVFGRGLPKRLISIFNRFACAGLKPDLTFLVDIDVTQGRNRGKFLDRMETQNEMYHQKVREGYLKLAKRAKKRIKVLNGEKSVEELHREVVDYVKDLLKRKAYKIPTLNLPL</sequence>
<evidence type="ECO:0000256" key="11">
    <source>
        <dbReference type="HAMAP-Rule" id="MF_00165"/>
    </source>
</evidence>
<evidence type="ECO:0000313" key="13">
    <source>
        <dbReference type="EMBL" id="HGV98361.1"/>
    </source>
</evidence>
<protein>
    <recommendedName>
        <fullName evidence="3 11">Thymidylate kinase</fullName>
        <ecNumber evidence="2 11">2.7.4.9</ecNumber>
    </recommendedName>
    <alternativeName>
        <fullName evidence="11">dTMP kinase</fullName>
    </alternativeName>
</protein>
<organism evidence="13">
    <name type="scientific">candidate division WOR-3 bacterium</name>
    <dbReference type="NCBI Taxonomy" id="2052148"/>
    <lineage>
        <taxon>Bacteria</taxon>
        <taxon>Bacteria division WOR-3</taxon>
    </lineage>
</organism>
<dbReference type="EC" id="2.7.4.9" evidence="2 11"/>
<dbReference type="FunFam" id="3.40.50.300:FF:000225">
    <property type="entry name" value="Thymidylate kinase"/>
    <property type="match status" value="1"/>
</dbReference>
<accession>A0A7C4TIK8</accession>
<evidence type="ECO:0000256" key="2">
    <source>
        <dbReference type="ARBA" id="ARBA00012980"/>
    </source>
</evidence>
<evidence type="ECO:0000256" key="1">
    <source>
        <dbReference type="ARBA" id="ARBA00009776"/>
    </source>
</evidence>
<dbReference type="SUPFAM" id="SSF52540">
    <property type="entry name" value="P-loop containing nucleoside triphosphate hydrolases"/>
    <property type="match status" value="1"/>
</dbReference>
<dbReference type="GO" id="GO:0005524">
    <property type="term" value="F:ATP binding"/>
    <property type="evidence" value="ECO:0007669"/>
    <property type="project" value="UniProtKB-UniRule"/>
</dbReference>
<evidence type="ECO:0000256" key="7">
    <source>
        <dbReference type="ARBA" id="ARBA00022777"/>
    </source>
</evidence>
<dbReference type="HAMAP" id="MF_00165">
    <property type="entry name" value="Thymidylate_kinase"/>
    <property type="match status" value="1"/>
</dbReference>
<keyword evidence="5 11" id="KW-0545">Nucleotide biosynthesis</keyword>
<gene>
    <name evidence="11 13" type="primary">tmk</name>
    <name evidence="13" type="ORF">ENV60_08730</name>
</gene>
<evidence type="ECO:0000256" key="3">
    <source>
        <dbReference type="ARBA" id="ARBA00017144"/>
    </source>
</evidence>
<comment type="function">
    <text evidence="10 11">Phosphorylation of dTMP to form dTDP in both de novo and salvage pathways of dTTP synthesis.</text>
</comment>
<evidence type="ECO:0000256" key="10">
    <source>
        <dbReference type="ARBA" id="ARBA00057735"/>
    </source>
</evidence>
<dbReference type="NCBIfam" id="TIGR00041">
    <property type="entry name" value="DTMP_kinase"/>
    <property type="match status" value="1"/>
</dbReference>
<dbReference type="GO" id="GO:0004798">
    <property type="term" value="F:dTMP kinase activity"/>
    <property type="evidence" value="ECO:0007669"/>
    <property type="project" value="UniProtKB-UniRule"/>
</dbReference>
<keyword evidence="7 11" id="KW-0418">Kinase</keyword>
<evidence type="ECO:0000256" key="4">
    <source>
        <dbReference type="ARBA" id="ARBA00022679"/>
    </source>
</evidence>
<dbReference type="EMBL" id="DTGZ01000165">
    <property type="protein sequence ID" value="HGV98361.1"/>
    <property type="molecule type" value="Genomic_DNA"/>
</dbReference>
<dbReference type="GO" id="GO:0006233">
    <property type="term" value="P:dTDP biosynthetic process"/>
    <property type="evidence" value="ECO:0007669"/>
    <property type="project" value="InterPro"/>
</dbReference>
<comment type="caution">
    <text evidence="13">The sequence shown here is derived from an EMBL/GenBank/DDBJ whole genome shotgun (WGS) entry which is preliminary data.</text>
</comment>
<evidence type="ECO:0000256" key="8">
    <source>
        <dbReference type="ARBA" id="ARBA00022840"/>
    </source>
</evidence>
<dbReference type="InterPro" id="IPR018094">
    <property type="entry name" value="Thymidylate_kinase"/>
</dbReference>
<dbReference type="PANTHER" id="PTHR10344">
    <property type="entry name" value="THYMIDYLATE KINASE"/>
    <property type="match status" value="1"/>
</dbReference>
<evidence type="ECO:0000259" key="12">
    <source>
        <dbReference type="Pfam" id="PF02223"/>
    </source>
</evidence>
<dbReference type="InterPro" id="IPR039430">
    <property type="entry name" value="Thymidylate_kin-like_dom"/>
</dbReference>
<reference evidence="13" key="1">
    <citation type="journal article" date="2020" name="mSystems">
        <title>Genome- and Community-Level Interaction Insights into Carbon Utilization and Element Cycling Functions of Hydrothermarchaeota in Hydrothermal Sediment.</title>
        <authorList>
            <person name="Zhou Z."/>
            <person name="Liu Y."/>
            <person name="Xu W."/>
            <person name="Pan J."/>
            <person name="Luo Z.H."/>
            <person name="Li M."/>
        </authorList>
    </citation>
    <scope>NUCLEOTIDE SEQUENCE [LARGE SCALE GENOMIC DNA]</scope>
    <source>
        <strain evidence="13">SpSt-774</strain>
    </source>
</reference>
<evidence type="ECO:0000256" key="5">
    <source>
        <dbReference type="ARBA" id="ARBA00022727"/>
    </source>
</evidence>